<evidence type="ECO:0000313" key="2">
    <source>
        <dbReference type="Proteomes" id="UP001165367"/>
    </source>
</evidence>
<comment type="caution">
    <text evidence="1">The sequence shown here is derived from an EMBL/GenBank/DDBJ whole genome shotgun (WGS) entry which is preliminary data.</text>
</comment>
<dbReference type="RefSeq" id="WP_237876508.1">
    <property type="nucleotide sequence ID" value="NZ_JAKLTR010000024.1"/>
</dbReference>
<organism evidence="1 2">
    <name type="scientific">Terrimonas ginsenosidimutans</name>
    <dbReference type="NCBI Taxonomy" id="2908004"/>
    <lineage>
        <taxon>Bacteria</taxon>
        <taxon>Pseudomonadati</taxon>
        <taxon>Bacteroidota</taxon>
        <taxon>Chitinophagia</taxon>
        <taxon>Chitinophagales</taxon>
        <taxon>Chitinophagaceae</taxon>
        <taxon>Terrimonas</taxon>
    </lineage>
</organism>
<name>A0ABS9KZP3_9BACT</name>
<keyword evidence="2" id="KW-1185">Reference proteome</keyword>
<reference evidence="1" key="1">
    <citation type="submission" date="2022-01" db="EMBL/GenBank/DDBJ databases">
        <authorList>
            <person name="Jo J.-H."/>
            <person name="Im W.-T."/>
        </authorList>
    </citation>
    <scope>NUCLEOTIDE SEQUENCE</scope>
    <source>
        <strain evidence="1">NA20</strain>
    </source>
</reference>
<accession>A0ABS9KZP3</accession>
<dbReference type="Proteomes" id="UP001165367">
    <property type="component" value="Unassembled WGS sequence"/>
</dbReference>
<gene>
    <name evidence="1" type="ORF">LZZ85_25560</name>
</gene>
<sequence>MLKLNDLKPGDIISINDEGIEREGMVVRVSREDHQALVNNGIQEFWYSPQEMKAIPLDEAQLTRLGFTREVMDNGMKYKKDSFRLVTPRTGDFSNIDMWWREDRRHFSFPLGVHELQNLHLDMTKIPLAMA</sequence>
<dbReference type="EMBL" id="JAKLTR010000024">
    <property type="protein sequence ID" value="MCG2617694.1"/>
    <property type="molecule type" value="Genomic_DNA"/>
</dbReference>
<protein>
    <submittedName>
        <fullName evidence="1">Uncharacterized protein</fullName>
    </submittedName>
</protein>
<evidence type="ECO:0000313" key="1">
    <source>
        <dbReference type="EMBL" id="MCG2617694.1"/>
    </source>
</evidence>
<proteinExistence type="predicted"/>